<dbReference type="AlphaFoldDB" id="A0A348FZJ1"/>
<gene>
    <name evidence="3" type="ORF">BLTE_14090</name>
</gene>
<name>A0A348FZJ1_9HYPH</name>
<proteinExistence type="predicted"/>
<evidence type="ECO:0000313" key="4">
    <source>
        <dbReference type="Proteomes" id="UP000266934"/>
    </source>
</evidence>
<keyword evidence="1" id="KW-0175">Coiled coil</keyword>
<feature type="coiled-coil region" evidence="1">
    <location>
        <begin position="80"/>
        <end position="128"/>
    </location>
</feature>
<dbReference type="Gene3D" id="1.10.287.470">
    <property type="entry name" value="Helix hairpin bin"/>
    <property type="match status" value="1"/>
</dbReference>
<dbReference type="PANTHER" id="PTHR30438:SF2">
    <property type="entry name" value="MEMBRANE PROTEIN"/>
    <property type="match status" value="1"/>
</dbReference>
<keyword evidence="4" id="KW-1185">Reference proteome</keyword>
<evidence type="ECO:0000313" key="3">
    <source>
        <dbReference type="EMBL" id="BBF92724.1"/>
    </source>
</evidence>
<feature type="domain" description="Multidrug resistance protein MdtA-like barrel-sandwich hybrid" evidence="2">
    <location>
        <begin position="47"/>
        <end position="209"/>
    </location>
</feature>
<dbReference type="KEGG" id="blag:BLTE_14090"/>
<dbReference type="Gene3D" id="2.40.30.170">
    <property type="match status" value="1"/>
</dbReference>
<dbReference type="OrthoDB" id="9778236at2"/>
<dbReference type="Proteomes" id="UP000266934">
    <property type="component" value="Chromosome"/>
</dbReference>
<evidence type="ECO:0000256" key="1">
    <source>
        <dbReference type="SAM" id="Coils"/>
    </source>
</evidence>
<dbReference type="GO" id="GO:0016787">
    <property type="term" value="F:hydrolase activity"/>
    <property type="evidence" value="ECO:0007669"/>
    <property type="project" value="UniProtKB-KW"/>
</dbReference>
<organism evidence="3 4">
    <name type="scientific">Blastochloris tepida</name>
    <dbReference type="NCBI Taxonomy" id="2233851"/>
    <lineage>
        <taxon>Bacteria</taxon>
        <taxon>Pseudomonadati</taxon>
        <taxon>Pseudomonadota</taxon>
        <taxon>Alphaproteobacteria</taxon>
        <taxon>Hyphomicrobiales</taxon>
        <taxon>Blastochloridaceae</taxon>
        <taxon>Blastochloris</taxon>
    </lineage>
</organism>
<dbReference type="Gene3D" id="2.40.50.100">
    <property type="match status" value="1"/>
</dbReference>
<sequence length="329" mass="35062">MRMTTVVAALAIVVAGAAGGYVLWSRDAASRVPPGFARANGRIEVERVDVATKIAGRIAEIRVREGDDVAKGELVARLDSTELRAQLAAAKAAVLRAEQAIIKAEAEVDSQEANLELAEVELKRGTELVQRSVTSVSDVDKRRAQRDVAKATVAAARAAVGDAKAAREVAIAQVDQIQATLDETDLTAPVAGRVEYKLTQPGAVLAAGGRVVTLLDLTDVYMTVFLPTAQVGKVALGSEARIILDAAPQYVVPATVSFIASEAQFTPKAVETVTEREKLMYRIKVSIEPKLLTTYRNYVKVGLTGNAYLRIDPAAAWPADLQPKLPDVP</sequence>
<dbReference type="EMBL" id="AP018907">
    <property type="protein sequence ID" value="BBF92724.1"/>
    <property type="molecule type" value="Genomic_DNA"/>
</dbReference>
<dbReference type="Pfam" id="PF25917">
    <property type="entry name" value="BSH_RND"/>
    <property type="match status" value="1"/>
</dbReference>
<dbReference type="PANTHER" id="PTHR30438">
    <property type="entry name" value="36 KDA ANTIGEN-RELATED"/>
    <property type="match status" value="1"/>
</dbReference>
<dbReference type="SUPFAM" id="SSF111369">
    <property type="entry name" value="HlyD-like secretion proteins"/>
    <property type="match status" value="3"/>
</dbReference>
<protein>
    <submittedName>
        <fullName evidence="3">Glycoside hydrolase family 43</fullName>
    </submittedName>
</protein>
<dbReference type="InterPro" id="IPR058625">
    <property type="entry name" value="MdtA-like_BSH"/>
</dbReference>
<keyword evidence="3" id="KW-0378">Hydrolase</keyword>
<evidence type="ECO:0000259" key="2">
    <source>
        <dbReference type="Pfam" id="PF25917"/>
    </source>
</evidence>
<dbReference type="GO" id="GO:0005886">
    <property type="term" value="C:plasma membrane"/>
    <property type="evidence" value="ECO:0007669"/>
    <property type="project" value="TreeGrafter"/>
</dbReference>
<reference evidence="3 4" key="1">
    <citation type="submission" date="2018-08" db="EMBL/GenBank/DDBJ databases">
        <title>Complete genome sequencing of Blastochloris tepida GI.</title>
        <authorList>
            <person name="Tsukatani Y."/>
            <person name="Mori H."/>
        </authorList>
    </citation>
    <scope>NUCLEOTIDE SEQUENCE [LARGE SCALE GENOMIC DNA]</scope>
    <source>
        <strain evidence="3 4">GI</strain>
    </source>
</reference>
<accession>A0A348FZJ1</accession>